<evidence type="ECO:0000313" key="2">
    <source>
        <dbReference type="Proteomes" id="UP000322791"/>
    </source>
</evidence>
<gene>
    <name evidence="1" type="ORF">FY528_11500</name>
</gene>
<dbReference type="RefSeq" id="WP_149071161.1">
    <property type="nucleotide sequence ID" value="NZ_VTHL01000011.1"/>
</dbReference>
<evidence type="ECO:0008006" key="3">
    <source>
        <dbReference type="Google" id="ProtNLM"/>
    </source>
</evidence>
<comment type="caution">
    <text evidence="1">The sequence shown here is derived from an EMBL/GenBank/DDBJ whole genome shotgun (WGS) entry which is preliminary data.</text>
</comment>
<reference evidence="1 2" key="1">
    <citation type="submission" date="2019-08" db="EMBL/GenBank/DDBJ databases">
        <authorList>
            <person name="Seo M.-J."/>
        </authorList>
    </citation>
    <scope>NUCLEOTIDE SEQUENCE [LARGE SCALE GENOMIC DNA]</scope>
    <source>
        <strain evidence="1 2">KIGAM108</strain>
    </source>
</reference>
<protein>
    <recommendedName>
        <fullName evidence="3">STAS/SEC14 domain-containing protein</fullName>
    </recommendedName>
</protein>
<evidence type="ECO:0000313" key="1">
    <source>
        <dbReference type="EMBL" id="TYZ08836.1"/>
    </source>
</evidence>
<sequence length="75" mass="8558">MTPFTEEESQWIVEYWLSEESRGQRIYAAVLLDPAAFASIPAQVASQEATAAALTYRLFDQTDDAEAWLLQRFRS</sequence>
<dbReference type="EMBL" id="VTHL01000011">
    <property type="protein sequence ID" value="TYZ08836.1"/>
    <property type="molecule type" value="Genomic_DNA"/>
</dbReference>
<keyword evidence="2" id="KW-1185">Reference proteome</keyword>
<proteinExistence type="predicted"/>
<dbReference type="AlphaFoldDB" id="A0A5D6UZJ8"/>
<name>A0A5D6UZJ8_9BACT</name>
<accession>A0A5D6UZJ8</accession>
<dbReference type="Proteomes" id="UP000322791">
    <property type="component" value="Unassembled WGS sequence"/>
</dbReference>
<organism evidence="1 2">
    <name type="scientific">Hymenobacter lutimineralis</name>
    <dbReference type="NCBI Taxonomy" id="2606448"/>
    <lineage>
        <taxon>Bacteria</taxon>
        <taxon>Pseudomonadati</taxon>
        <taxon>Bacteroidota</taxon>
        <taxon>Cytophagia</taxon>
        <taxon>Cytophagales</taxon>
        <taxon>Hymenobacteraceae</taxon>
        <taxon>Hymenobacter</taxon>
    </lineage>
</organism>